<proteinExistence type="predicted"/>
<dbReference type="InterPro" id="IPR050637">
    <property type="entry name" value="NLRP_innate_immun_reg"/>
</dbReference>
<reference evidence="7 8" key="1">
    <citation type="submission" date="2021-02" db="EMBL/GenBank/DDBJ databases">
        <title>Safari Cat Assemblies.</title>
        <authorList>
            <person name="Bredemeyer K.R."/>
            <person name="Murphy W.J."/>
        </authorList>
    </citation>
    <scope>NUCLEOTIDE SEQUENCE [LARGE SCALE GENOMIC DNA]</scope>
</reference>
<evidence type="ECO:0000256" key="2">
    <source>
        <dbReference type="ARBA" id="ARBA00022737"/>
    </source>
</evidence>
<dbReference type="Ensembl" id="ENSFCTT00005078092.1">
    <property type="protein sequence ID" value="ENSFCTP00005054561.1"/>
    <property type="gene ID" value="ENSFCTG00005027598.1"/>
</dbReference>
<keyword evidence="1" id="KW-0433">Leucine-rich repeat</keyword>
<feature type="region of interest" description="Disordered" evidence="5">
    <location>
        <begin position="56"/>
        <end position="88"/>
    </location>
</feature>
<dbReference type="SUPFAM" id="SSF52047">
    <property type="entry name" value="RNI-like"/>
    <property type="match status" value="1"/>
</dbReference>
<dbReference type="InterPro" id="IPR027417">
    <property type="entry name" value="P-loop_NTPase"/>
</dbReference>
<keyword evidence="8" id="KW-1185">Reference proteome</keyword>
<dbReference type="PANTHER" id="PTHR45690:SF14">
    <property type="entry name" value="NACHT, LRR AND PYD DOMAINS-CONTAINING PROTEIN 2"/>
    <property type="match status" value="1"/>
</dbReference>
<keyword evidence="3" id="KW-0547">Nucleotide-binding</keyword>
<protein>
    <recommendedName>
        <fullName evidence="6">NACHT domain-containing protein</fullName>
    </recommendedName>
</protein>
<dbReference type="Pfam" id="PF17779">
    <property type="entry name" value="WHD_NOD2"/>
    <property type="match status" value="1"/>
</dbReference>
<keyword evidence="4" id="KW-0067">ATP-binding</keyword>
<organism evidence="7 8">
    <name type="scientific">Felis catus</name>
    <name type="common">Cat</name>
    <name type="synonym">Felis silvestris catus</name>
    <dbReference type="NCBI Taxonomy" id="9685"/>
    <lineage>
        <taxon>Eukaryota</taxon>
        <taxon>Metazoa</taxon>
        <taxon>Chordata</taxon>
        <taxon>Craniata</taxon>
        <taxon>Vertebrata</taxon>
        <taxon>Euteleostomi</taxon>
        <taxon>Mammalia</taxon>
        <taxon>Eutheria</taxon>
        <taxon>Laurasiatheria</taxon>
        <taxon>Carnivora</taxon>
        <taxon>Feliformia</taxon>
        <taxon>Felidae</taxon>
        <taxon>Felinae</taxon>
        <taxon>Felis</taxon>
    </lineage>
</organism>
<evidence type="ECO:0000256" key="5">
    <source>
        <dbReference type="SAM" id="MobiDB-lite"/>
    </source>
</evidence>
<evidence type="ECO:0000313" key="7">
    <source>
        <dbReference type="Ensembl" id="ENSFCTP00005054561.1"/>
    </source>
</evidence>
<dbReference type="SMART" id="SM00382">
    <property type="entry name" value="AAA"/>
    <property type="match status" value="1"/>
</dbReference>
<evidence type="ECO:0000256" key="1">
    <source>
        <dbReference type="ARBA" id="ARBA00022614"/>
    </source>
</evidence>
<dbReference type="Proteomes" id="UP000823872">
    <property type="component" value="Chromosome E2"/>
</dbReference>
<dbReference type="InterPro" id="IPR003593">
    <property type="entry name" value="AAA+_ATPase"/>
</dbReference>
<dbReference type="PROSITE" id="PS50837">
    <property type="entry name" value="NACHT"/>
    <property type="match status" value="1"/>
</dbReference>
<reference evidence="7" key="2">
    <citation type="submission" date="2025-08" db="UniProtKB">
        <authorList>
            <consortium name="Ensembl"/>
        </authorList>
    </citation>
    <scope>IDENTIFICATION</scope>
    <source>
        <strain evidence="7">breed Abyssinian</strain>
    </source>
</reference>
<reference evidence="7" key="3">
    <citation type="submission" date="2025-09" db="UniProtKB">
        <authorList>
            <consortium name="Ensembl"/>
        </authorList>
    </citation>
    <scope>IDENTIFICATION</scope>
    <source>
        <strain evidence="7">breed Abyssinian</strain>
    </source>
</reference>
<dbReference type="Pfam" id="PF05729">
    <property type="entry name" value="NACHT"/>
    <property type="match status" value="1"/>
</dbReference>
<evidence type="ECO:0000256" key="4">
    <source>
        <dbReference type="ARBA" id="ARBA00022840"/>
    </source>
</evidence>
<feature type="domain" description="NACHT" evidence="6">
    <location>
        <begin position="112"/>
        <end position="312"/>
    </location>
</feature>
<feature type="region of interest" description="Disordered" evidence="5">
    <location>
        <begin position="935"/>
        <end position="961"/>
    </location>
</feature>
<dbReference type="InterPro" id="IPR041075">
    <property type="entry name" value="NOD1/2_WH"/>
</dbReference>
<dbReference type="InterPro" id="IPR032675">
    <property type="entry name" value="LRR_dom_sf"/>
</dbReference>
<dbReference type="InterPro" id="IPR007111">
    <property type="entry name" value="NACHT_NTPase"/>
</dbReference>
<dbReference type="GeneTree" id="ENSGT00940000161714"/>
<name>A0ABI8A5P6_FELCA</name>
<sequence>MGSSPMSGFVLTAQSMEPASDSVSPSLSASPLLMLWAPKWLIELNPCHPNVVSSRSLTGAEEQDRNAMEKSSIQKDTPWPGDDDDVHDHVTQRSQGFLSLLNARTSTELMPQTVVLHGAAGVGKTTLAKKCMLDWTQAGQARARPAALYLSCKALSRRGPCTLAELLADSAPGPRRALPQLLARARTLLLVIDAFEELRVPAAALARDLGSDWGARRPAPVLLGGLLKRKLLPAATLLVTTRPEALGELRLVVEQPLLVEVEGLSEPERRAYLRRQLGGEAQARRAWQLMRSNAALLRLGSAPAVCWMLGACLRLPADEGDDPGRTCRTAASLLLRFLCSRFAPAPGSCPRPRPRAPLRVLCLLAAEGVWAQTSLFEPRDLRRLGVREADLRPFVDRSLLLESGECAGCYRFLHLSLQHLLAAALYVLGGGEGGPGCGARGVRTLLSKEEGRRNPHLAHVGRFLFGLANEDRVRELGAAFGCPVSTELKHELLACTVRSPENGPFSSVTDTRETLCRLYESQDEPLVKEAVAQVTEVSLHLKDPTDLAHASFCLKHCERLQKLRLRVEKGVFLDDDTASGSEAQAAGSQYDHLSLQLWADLCLVFSSNKSLCFLDVSQSFLSSSSVRILCERITRVTCHLQKVVIKKVSPADAYRSLCLAVIGKKTLTYLVLEGGGHSDKLLLLLLCEPLKHSRCNLQYLRLGSCSDTTQQWAYFFSALEVNQSLTCLNLTANELLDESARLLCKTLRHPKSCCEELSSASIVNQALTHLCLANDNLGDGAVKLLRGGLSHPVNYRTWLSRCNITRRDCRHLSKLLQEDSSLTNLDLGFSPIATGSWYLCEALKKPNCNLRCLGLCDCSITPSCCQGLALVVVSAQRLETLDLSWNTLGQSGIMMLFEALKQNNGPLKILRLEMDESSMEVQKLLKDVKDSSPNLTIERSDARTTRSPCRPTSARSRSRGL</sequence>
<dbReference type="InterPro" id="IPR041267">
    <property type="entry name" value="NLRP_HD2"/>
</dbReference>
<dbReference type="SUPFAM" id="SSF52540">
    <property type="entry name" value="P-loop containing nucleoside triphosphate hydrolases"/>
    <property type="match status" value="1"/>
</dbReference>
<evidence type="ECO:0000256" key="3">
    <source>
        <dbReference type="ARBA" id="ARBA00022741"/>
    </source>
</evidence>
<evidence type="ECO:0000259" key="6">
    <source>
        <dbReference type="PROSITE" id="PS50837"/>
    </source>
</evidence>
<dbReference type="PANTHER" id="PTHR45690">
    <property type="entry name" value="NACHT, LRR AND PYD DOMAINS-CONTAINING PROTEIN 12"/>
    <property type="match status" value="1"/>
</dbReference>
<dbReference type="Gene3D" id="3.40.50.300">
    <property type="entry name" value="P-loop containing nucleotide triphosphate hydrolases"/>
    <property type="match status" value="1"/>
</dbReference>
<dbReference type="Pfam" id="PF17776">
    <property type="entry name" value="NLRC4_HD2"/>
    <property type="match status" value="1"/>
</dbReference>
<accession>A0ABI8A5P6</accession>
<evidence type="ECO:0000313" key="8">
    <source>
        <dbReference type="Proteomes" id="UP000823872"/>
    </source>
</evidence>
<dbReference type="Gene3D" id="3.80.10.10">
    <property type="entry name" value="Ribonuclease Inhibitor"/>
    <property type="match status" value="2"/>
</dbReference>
<keyword evidence="2" id="KW-0677">Repeat</keyword>
<dbReference type="SMART" id="SM00368">
    <property type="entry name" value="LRR_RI"/>
    <property type="match status" value="5"/>
</dbReference>